<sequence>MIQRGVNKLLDYLLTQNEDLKSANHQATKNYSLILNKNGRLDIISFPKTSNLQLMPKDLIIIEGDRGKDLVMVLKPVIDFRFALFFNYLKKKLHLKSLEFGNANPSTSAPQQSQQNQQHNHAQPTLGLGHLQPQALQQIPQQPAPSQTPQQQKSIINEDENFITLPNKQILRFAKPHELTQLTSKYNDELMALRICLNYAASLNLDLIIKNVEFQFDKKKLIIYYYCLQRLDFRGLIKELFKIYKTRIWLCAILLIEKTYKPLLDYETEKIAGLKTPPSSRSSRSNDWVVIDNLPAKDQIYQLSEIEQPAFFHSKIFFSLIEMFKYEITNPQIFKDRYSFLNDASSSATSASVIPDSSSANTTASSVGH</sequence>
<evidence type="ECO:0000313" key="3">
    <source>
        <dbReference type="EMBL" id="GMG47049.1"/>
    </source>
</evidence>
<dbReference type="AlphaFoldDB" id="A0A9W7DMW1"/>
<dbReference type="InterPro" id="IPR047767">
    <property type="entry name" value="PSP1-like"/>
</dbReference>
<dbReference type="Proteomes" id="UP001165063">
    <property type="component" value="Unassembled WGS sequence"/>
</dbReference>
<evidence type="ECO:0000256" key="1">
    <source>
        <dbReference type="SAM" id="MobiDB-lite"/>
    </source>
</evidence>
<feature type="region of interest" description="Disordered" evidence="1">
    <location>
        <begin position="104"/>
        <end position="126"/>
    </location>
</feature>
<feature type="region of interest" description="Disordered" evidence="1">
    <location>
        <begin position="349"/>
        <end position="369"/>
    </location>
</feature>
<dbReference type="OrthoDB" id="243127at2759"/>
<evidence type="ECO:0000259" key="2">
    <source>
        <dbReference type="PROSITE" id="PS51411"/>
    </source>
</evidence>
<evidence type="ECO:0000313" key="4">
    <source>
        <dbReference type="Proteomes" id="UP001165063"/>
    </source>
</evidence>
<dbReference type="EMBL" id="BSXU01004729">
    <property type="protein sequence ID" value="GMG47049.1"/>
    <property type="molecule type" value="Genomic_DNA"/>
</dbReference>
<gene>
    <name evidence="3" type="ORF">Amon01_000693400</name>
</gene>
<reference evidence="3" key="1">
    <citation type="submission" date="2023-04" db="EMBL/GenBank/DDBJ databases">
        <title>Ambrosiozyma monospora NBRC 1965.</title>
        <authorList>
            <person name="Ichikawa N."/>
            <person name="Sato H."/>
            <person name="Tonouchi N."/>
        </authorList>
    </citation>
    <scope>NUCLEOTIDE SEQUENCE</scope>
    <source>
        <strain evidence="3">NBRC 1965</strain>
    </source>
</reference>
<comment type="caution">
    <text evidence="3">The sequence shown here is derived from an EMBL/GenBank/DDBJ whole genome shotgun (WGS) entry which is preliminary data.</text>
</comment>
<dbReference type="InterPro" id="IPR007557">
    <property type="entry name" value="PSP1_C"/>
</dbReference>
<dbReference type="PANTHER" id="PTHR43830:SF3">
    <property type="entry name" value="PROTEIN PSP1"/>
    <property type="match status" value="1"/>
</dbReference>
<dbReference type="PANTHER" id="PTHR43830">
    <property type="entry name" value="PROTEIN PSP1"/>
    <property type="match status" value="1"/>
</dbReference>
<organism evidence="3 4">
    <name type="scientific">Ambrosiozyma monospora</name>
    <name type="common">Yeast</name>
    <name type="synonym">Endomycopsis monosporus</name>
    <dbReference type="NCBI Taxonomy" id="43982"/>
    <lineage>
        <taxon>Eukaryota</taxon>
        <taxon>Fungi</taxon>
        <taxon>Dikarya</taxon>
        <taxon>Ascomycota</taxon>
        <taxon>Saccharomycotina</taxon>
        <taxon>Pichiomycetes</taxon>
        <taxon>Pichiales</taxon>
        <taxon>Pichiaceae</taxon>
        <taxon>Ambrosiozyma</taxon>
    </lineage>
</organism>
<feature type="compositionally biased region" description="Low complexity" evidence="1">
    <location>
        <begin position="104"/>
        <end position="125"/>
    </location>
</feature>
<proteinExistence type="predicted"/>
<dbReference type="PROSITE" id="PS51411">
    <property type="entry name" value="PSP1_C"/>
    <property type="match status" value="1"/>
</dbReference>
<feature type="domain" description="PSP1 C-terminal" evidence="2">
    <location>
        <begin position="168"/>
        <end position="253"/>
    </location>
</feature>
<keyword evidence="4" id="KW-1185">Reference proteome</keyword>
<dbReference type="GO" id="GO:0005737">
    <property type="term" value="C:cytoplasm"/>
    <property type="evidence" value="ECO:0007669"/>
    <property type="project" value="TreeGrafter"/>
</dbReference>
<protein>
    <submittedName>
        <fullName evidence="3">Unnamed protein product</fullName>
    </submittedName>
</protein>
<name>A0A9W7DMW1_AMBMO</name>
<dbReference type="Pfam" id="PF04468">
    <property type="entry name" value="PSP1"/>
    <property type="match status" value="1"/>
</dbReference>
<accession>A0A9W7DMW1</accession>